<comment type="caution">
    <text evidence="3">The sequence shown here is derived from an EMBL/GenBank/DDBJ whole genome shotgun (WGS) entry which is preliminary data.</text>
</comment>
<feature type="domain" description="CRISPR type III-associated protein" evidence="2">
    <location>
        <begin position="22"/>
        <end position="234"/>
    </location>
</feature>
<keyword evidence="1" id="KW-0051">Antiviral defense</keyword>
<dbReference type="RefSeq" id="WP_083626997.1">
    <property type="nucleotide sequence ID" value="NZ_LR734888.1"/>
</dbReference>
<dbReference type="Pfam" id="PF03787">
    <property type="entry name" value="RAMPs"/>
    <property type="match status" value="1"/>
</dbReference>
<accession>A0A7Z9C4Q9</accession>
<organism evidence="3 4">
    <name type="scientific">Planktothrix serta PCC 8927</name>
    <dbReference type="NCBI Taxonomy" id="671068"/>
    <lineage>
        <taxon>Bacteria</taxon>
        <taxon>Bacillati</taxon>
        <taxon>Cyanobacteriota</taxon>
        <taxon>Cyanophyceae</taxon>
        <taxon>Oscillatoriophycideae</taxon>
        <taxon>Oscillatoriales</taxon>
        <taxon>Microcoleaceae</taxon>
        <taxon>Planktothrix</taxon>
    </lineage>
</organism>
<dbReference type="AlphaFoldDB" id="A0A7Z9C4Q9"/>
<evidence type="ECO:0000259" key="2">
    <source>
        <dbReference type="Pfam" id="PF03787"/>
    </source>
</evidence>
<gene>
    <name evidence="3" type="ORF">PL8927_900115</name>
</gene>
<proteinExistence type="predicted"/>
<name>A0A7Z9C4Q9_9CYAN</name>
<keyword evidence="4" id="KW-1185">Reference proteome</keyword>
<dbReference type="GO" id="GO:0051607">
    <property type="term" value="P:defense response to virus"/>
    <property type="evidence" value="ECO:0007669"/>
    <property type="project" value="UniProtKB-KW"/>
</dbReference>
<protein>
    <recommendedName>
        <fullName evidence="2">CRISPR type III-associated protein domain-containing protein</fullName>
    </recommendedName>
</protein>
<evidence type="ECO:0000313" key="3">
    <source>
        <dbReference type="EMBL" id="VXD25827.1"/>
    </source>
</evidence>
<dbReference type="OrthoDB" id="482771at2"/>
<dbReference type="EMBL" id="CZCU02000169">
    <property type="protein sequence ID" value="VXD25827.1"/>
    <property type="molecule type" value="Genomic_DNA"/>
</dbReference>
<reference evidence="3" key="1">
    <citation type="submission" date="2019-10" db="EMBL/GenBank/DDBJ databases">
        <authorList>
            <consortium name="Genoscope - CEA"/>
            <person name="William W."/>
        </authorList>
    </citation>
    <scope>NUCLEOTIDE SEQUENCE [LARGE SCALE GENOMIC DNA]</scope>
    <source>
        <strain evidence="3">BBR_PRJEB10992</strain>
    </source>
</reference>
<sequence length="553" mass="63083">MKVITFLLETQQPVLATSFQGDPNSDVSYAYIPGSMIRGALIGRYLKRHPELPEDILSDADINKEVKRLFFDGNTRYLNAYLFCEKQKKRTLPVPLSWYRNKDEELPQNQEPALDVYDLSQSEPEQVSLKGLSEKLCTVNERQVVLYRENRRINIHTARDRTKGRSSATKRDPATNQVIQEGEGTIFRYEALDVKQTFQGVILCEDKDAQTIESLLKPTDIWLGGSRSAGYGHIKIEILSPDKPQELDNWNEIQIKKPEDRLNRKKLKITLLSDVILRDYCGQCSADPCLVKQAIEDKLLVQLPQATNVFISSTIVGGFNQKWGLPLPQVPALSAGSVFVFDAQLTTEEIKILEREGIGDRCIDGFGRIAVNWLGEYREFSATPPEPVTAKETQLEEKYHDLAGQIAENILRQKLEQFLVEKISHISINHISIRRKISNSQLSRLEIVAQQALTVQSRIPVFRLLRYLASNARNQFKNTEVLGIAERPKHLDEQIYDLLRKPIGNPESWIKNPQDLQVEVAGITRKLTLKLAREYTLRLIMAIAKKAKKEKNK</sequence>
<dbReference type="InterPro" id="IPR005537">
    <property type="entry name" value="RAMP_III_fam"/>
</dbReference>
<evidence type="ECO:0000256" key="1">
    <source>
        <dbReference type="ARBA" id="ARBA00023118"/>
    </source>
</evidence>
<dbReference type="Proteomes" id="UP000184550">
    <property type="component" value="Unassembled WGS sequence"/>
</dbReference>
<evidence type="ECO:0000313" key="4">
    <source>
        <dbReference type="Proteomes" id="UP000184550"/>
    </source>
</evidence>